<dbReference type="Proteomes" id="UP000887580">
    <property type="component" value="Unplaced"/>
</dbReference>
<dbReference type="WBParaSite" id="PS1159_v2.g18533.t1">
    <property type="protein sequence ID" value="PS1159_v2.g18533.t1"/>
    <property type="gene ID" value="PS1159_v2.g18533"/>
</dbReference>
<proteinExistence type="predicted"/>
<sequence length="897" mass="98352">MNTITISLVGGPPWGFRIAQEDNEPPFVSLVLPEGRAYNEGMRVGDYIDGVNGEDCAFADQVHQKMRSTKGVLRLRLKRLTNATRPQLPILPKLKITTDENCSTPDSSAPPTPSSSASTNRVLNAASKPPLSSYNGGMRGSAQEKKRFFEQAIARQVQQLPQPIRHEPPKKYYASSGPPSESGTDISGYDSVSGDFFSLNNAYDRQTPISSNNENVYDCWYNSSESTRSNTKTPVSFVDNQSDFGHLSRTNSATPRAIEIIDDSRQSSKRLWESPTDNAAAFTAAADRNTNENGYFYSNNNNNQNMHDTSTDSGLASSVSLSTPPAPPPPPPSTQTAAAPQSPIKKWQVHVDEAPTKPITTIKTSVSTGKASGEVEVPRPQSVAELRAQIATKLEVRNPAGQRASPLSATEVNTAAPIIVHQPAQQHRGKLTPSISLLSLDRIQNGLDAMENGSNISPTASSPMTSTSNRQFYAEYSPSTSVPPFMGYDRSHTPNSLNETASDYSGGNSNNSTLRRQHSQLLSQPEVQHAVLLHPGYTDSHERNNGLQTSFSMHDIRSNGHGCQNNNNNNYYSLLINNGQTAFNNQFPETNSSYEEAKQKYGSRPISFYGNYNETATSYRDRSDTPTLISDIPTTKIRMNAGTPLLHHSRNENDAAAPITQQSHNHNTSSMLQTSSNKNKQNSFSVSAPANIFEQKINLGNGGGEVTAQSKIDSPILKSPPFKDEERPLESSSSVLSSAPAQQLPPSQKSQSIEAASNRLAELIELAKKTFSDDTGRSINENNLWIKSDNHLKGEDKSSSNSPKNNYNLRRPHSVYELNKTDTMNNNNDNGYSTLPTRGKSATRSFRKSSITSNDPDDIVNAEKSAWYRSIYKQLHQVEPEGGKHPEIIKNEILDKM</sequence>
<name>A0AC35FLA9_9BILA</name>
<accession>A0AC35FLA9</accession>
<evidence type="ECO:0000313" key="2">
    <source>
        <dbReference type="WBParaSite" id="PS1159_v2.g18533.t1"/>
    </source>
</evidence>
<organism evidence="1 2">
    <name type="scientific">Panagrolaimus sp. PS1159</name>
    <dbReference type="NCBI Taxonomy" id="55785"/>
    <lineage>
        <taxon>Eukaryota</taxon>
        <taxon>Metazoa</taxon>
        <taxon>Ecdysozoa</taxon>
        <taxon>Nematoda</taxon>
        <taxon>Chromadorea</taxon>
        <taxon>Rhabditida</taxon>
        <taxon>Tylenchina</taxon>
        <taxon>Panagrolaimomorpha</taxon>
        <taxon>Panagrolaimoidea</taxon>
        <taxon>Panagrolaimidae</taxon>
        <taxon>Panagrolaimus</taxon>
    </lineage>
</organism>
<reference evidence="2" key="1">
    <citation type="submission" date="2022-11" db="UniProtKB">
        <authorList>
            <consortium name="WormBaseParasite"/>
        </authorList>
    </citation>
    <scope>IDENTIFICATION</scope>
</reference>
<evidence type="ECO:0000313" key="1">
    <source>
        <dbReference type="Proteomes" id="UP000887580"/>
    </source>
</evidence>
<protein>
    <submittedName>
        <fullName evidence="2">PDZ domain-containing protein</fullName>
    </submittedName>
</protein>